<organism evidence="7 8">
    <name type="scientific">Crenothrix polyspora</name>
    <dbReference type="NCBI Taxonomy" id="360316"/>
    <lineage>
        <taxon>Bacteria</taxon>
        <taxon>Pseudomonadati</taxon>
        <taxon>Pseudomonadota</taxon>
        <taxon>Gammaproteobacteria</taxon>
        <taxon>Methylococcales</taxon>
        <taxon>Crenotrichaceae</taxon>
        <taxon>Crenothrix</taxon>
    </lineage>
</organism>
<gene>
    <name evidence="7" type="ORF">CRENPOLYSF2_1930005</name>
</gene>
<protein>
    <recommendedName>
        <fullName evidence="6">O-antigen ligase-related domain-containing protein</fullName>
    </recommendedName>
</protein>
<feature type="transmembrane region" description="Helical" evidence="5">
    <location>
        <begin position="94"/>
        <end position="114"/>
    </location>
</feature>
<dbReference type="OrthoDB" id="9796592at2"/>
<name>A0A1R4H418_9GAMM</name>
<feature type="transmembrane region" description="Helical" evidence="5">
    <location>
        <begin position="70"/>
        <end position="88"/>
    </location>
</feature>
<keyword evidence="2 5" id="KW-0812">Transmembrane</keyword>
<dbReference type="RefSeq" id="WP_087146318.1">
    <property type="nucleotide sequence ID" value="NZ_FUKJ01000105.1"/>
</dbReference>
<dbReference type="PANTHER" id="PTHR37422">
    <property type="entry name" value="TEICHURONIC ACID BIOSYNTHESIS PROTEIN TUAE"/>
    <property type="match status" value="1"/>
</dbReference>
<evidence type="ECO:0000256" key="2">
    <source>
        <dbReference type="ARBA" id="ARBA00022692"/>
    </source>
</evidence>
<evidence type="ECO:0000313" key="7">
    <source>
        <dbReference type="EMBL" id="SJM90926.1"/>
    </source>
</evidence>
<feature type="transmembrane region" description="Helical" evidence="5">
    <location>
        <begin position="247"/>
        <end position="266"/>
    </location>
</feature>
<dbReference type="PANTHER" id="PTHR37422:SF13">
    <property type="entry name" value="LIPOPOLYSACCHARIDE BIOSYNTHESIS PROTEIN PA4999-RELATED"/>
    <property type="match status" value="1"/>
</dbReference>
<feature type="domain" description="O-antigen ligase-related" evidence="6">
    <location>
        <begin position="200"/>
        <end position="340"/>
    </location>
</feature>
<dbReference type="AlphaFoldDB" id="A0A1R4H418"/>
<dbReference type="InterPro" id="IPR051533">
    <property type="entry name" value="WaaL-like"/>
</dbReference>
<feature type="transmembrane region" description="Helical" evidence="5">
    <location>
        <begin position="218"/>
        <end position="235"/>
    </location>
</feature>
<comment type="subcellular location">
    <subcellularLocation>
        <location evidence="1">Membrane</location>
        <topology evidence="1">Multi-pass membrane protein</topology>
    </subcellularLocation>
</comment>
<keyword evidence="8" id="KW-1185">Reference proteome</keyword>
<dbReference type="Pfam" id="PF04932">
    <property type="entry name" value="Wzy_C"/>
    <property type="match status" value="1"/>
</dbReference>
<feature type="transmembrane region" description="Helical" evidence="5">
    <location>
        <begin position="167"/>
        <end position="183"/>
    </location>
</feature>
<evidence type="ECO:0000313" key="8">
    <source>
        <dbReference type="Proteomes" id="UP000195442"/>
    </source>
</evidence>
<evidence type="ECO:0000256" key="5">
    <source>
        <dbReference type="SAM" id="Phobius"/>
    </source>
</evidence>
<feature type="transmembrane region" description="Helical" evidence="5">
    <location>
        <begin position="126"/>
        <end position="147"/>
    </location>
</feature>
<dbReference type="Proteomes" id="UP000195442">
    <property type="component" value="Unassembled WGS sequence"/>
</dbReference>
<evidence type="ECO:0000256" key="4">
    <source>
        <dbReference type="ARBA" id="ARBA00023136"/>
    </source>
</evidence>
<feature type="transmembrane region" description="Helical" evidence="5">
    <location>
        <begin position="360"/>
        <end position="381"/>
    </location>
</feature>
<sequence length="409" mass="45548">MNSVNTMLPHNTVELLPERLTLRVCFVWLLFAISSLVFIEPAPYDGVLLALGFFCFMFGLRVSPHLSTPLFFLSGYILANLLATMFAPDPIQCLKHMVVTFFLIFSWLFYASIIHDNPVRMYKIIWNGYIFAAVLAVFLGFIGFLRITPYYDQFLFFDRVKGPFKDPNVFGPFLIPVAVYLILQLESAKGTLDFFMRMGLLLFVVAGVLLSFSRGAWFNLVLASGVYTVLRLVTAKSSADTAGLMKIIGLVVVAILVIAVWAVTTIDDIGQVFSHRAQLVQDYDKGSDGRFDAILIAIKESIIHPLGIGPGQASEVLALDPHNLFVHIMVETGWLGAIAFSGFIIVTLKEAYSVCMQPSQIQNICIVLFACLVGTLLESMIIHSTHWRHLYVVFGLLWGAISAKRSNLV</sequence>
<proteinExistence type="predicted"/>
<accession>A0A1R4H418</accession>
<feature type="transmembrane region" description="Helical" evidence="5">
    <location>
        <begin position="20"/>
        <end position="39"/>
    </location>
</feature>
<feature type="transmembrane region" description="Helical" evidence="5">
    <location>
        <begin position="45"/>
        <end position="63"/>
    </location>
</feature>
<dbReference type="InterPro" id="IPR007016">
    <property type="entry name" value="O-antigen_ligase-rel_domated"/>
</dbReference>
<reference evidence="8" key="1">
    <citation type="submission" date="2017-02" db="EMBL/GenBank/DDBJ databases">
        <authorList>
            <person name="Daims H."/>
        </authorList>
    </citation>
    <scope>NUCLEOTIDE SEQUENCE [LARGE SCALE GENOMIC DNA]</scope>
</reference>
<keyword evidence="3 5" id="KW-1133">Transmembrane helix</keyword>
<evidence type="ECO:0000259" key="6">
    <source>
        <dbReference type="Pfam" id="PF04932"/>
    </source>
</evidence>
<evidence type="ECO:0000256" key="1">
    <source>
        <dbReference type="ARBA" id="ARBA00004141"/>
    </source>
</evidence>
<keyword evidence="4 5" id="KW-0472">Membrane</keyword>
<evidence type="ECO:0000256" key="3">
    <source>
        <dbReference type="ARBA" id="ARBA00022989"/>
    </source>
</evidence>
<feature type="transmembrane region" description="Helical" evidence="5">
    <location>
        <begin position="324"/>
        <end position="348"/>
    </location>
</feature>
<dbReference type="GO" id="GO:0016020">
    <property type="term" value="C:membrane"/>
    <property type="evidence" value="ECO:0007669"/>
    <property type="project" value="UniProtKB-SubCell"/>
</dbReference>
<dbReference type="EMBL" id="FUKJ01000105">
    <property type="protein sequence ID" value="SJM90926.1"/>
    <property type="molecule type" value="Genomic_DNA"/>
</dbReference>
<feature type="transmembrane region" description="Helical" evidence="5">
    <location>
        <begin position="195"/>
        <end position="212"/>
    </location>
</feature>